<dbReference type="AlphaFoldDB" id="A0A8J8NBF9"/>
<dbReference type="Proteomes" id="UP000785679">
    <property type="component" value="Unassembled WGS sequence"/>
</dbReference>
<protein>
    <submittedName>
        <fullName evidence="1">Uncharacterized protein</fullName>
    </submittedName>
</protein>
<sequence length="88" mass="10151">MSRHRRFRHVELVADLAGAHRPLTKKQQNASTSRIRKGFEHLIHISIVSQISKYVKSCDPRFEIFGKSCVEGGRFGFPERVGCVRSRR</sequence>
<evidence type="ECO:0000313" key="2">
    <source>
        <dbReference type="Proteomes" id="UP000785679"/>
    </source>
</evidence>
<dbReference type="EMBL" id="RRYP01029745">
    <property type="protein sequence ID" value="TNV71594.1"/>
    <property type="molecule type" value="Genomic_DNA"/>
</dbReference>
<reference evidence="1" key="1">
    <citation type="submission" date="2019-06" db="EMBL/GenBank/DDBJ databases">
        <authorList>
            <person name="Zheng W."/>
        </authorList>
    </citation>
    <scope>NUCLEOTIDE SEQUENCE</scope>
    <source>
        <strain evidence="1">QDHG01</strain>
    </source>
</reference>
<proteinExistence type="predicted"/>
<comment type="caution">
    <text evidence="1">The sequence shown here is derived from an EMBL/GenBank/DDBJ whole genome shotgun (WGS) entry which is preliminary data.</text>
</comment>
<accession>A0A8J8NBF9</accession>
<keyword evidence="2" id="KW-1185">Reference proteome</keyword>
<gene>
    <name evidence="1" type="ORF">FGO68_gene15038</name>
</gene>
<evidence type="ECO:0000313" key="1">
    <source>
        <dbReference type="EMBL" id="TNV71594.1"/>
    </source>
</evidence>
<organism evidence="1 2">
    <name type="scientific">Halteria grandinella</name>
    <dbReference type="NCBI Taxonomy" id="5974"/>
    <lineage>
        <taxon>Eukaryota</taxon>
        <taxon>Sar</taxon>
        <taxon>Alveolata</taxon>
        <taxon>Ciliophora</taxon>
        <taxon>Intramacronucleata</taxon>
        <taxon>Spirotrichea</taxon>
        <taxon>Stichotrichia</taxon>
        <taxon>Sporadotrichida</taxon>
        <taxon>Halteriidae</taxon>
        <taxon>Halteria</taxon>
    </lineage>
</organism>
<name>A0A8J8NBF9_HALGN</name>